<evidence type="ECO:0000313" key="2">
    <source>
        <dbReference type="EMBL" id="CAA9522361.1"/>
    </source>
</evidence>
<sequence length="46" mass="5166">MVTWGLPQFGRSRHPGVCRDLGEDQMPHSFSPEIPAFAGMTHRTKV</sequence>
<dbReference type="EMBL" id="CADCVX010000415">
    <property type="protein sequence ID" value="CAA9522361.1"/>
    <property type="molecule type" value="Genomic_DNA"/>
</dbReference>
<gene>
    <name evidence="2" type="ORF">AVDCRST_MAG91-2279</name>
</gene>
<reference evidence="2" key="1">
    <citation type="submission" date="2020-02" db="EMBL/GenBank/DDBJ databases">
        <authorList>
            <person name="Meier V. D."/>
        </authorList>
    </citation>
    <scope>NUCLEOTIDE SEQUENCE</scope>
    <source>
        <strain evidence="2">AVDCRST_MAG91</strain>
    </source>
</reference>
<protein>
    <submittedName>
        <fullName evidence="2">Uncharacterized protein</fullName>
    </submittedName>
</protein>
<evidence type="ECO:0000256" key="1">
    <source>
        <dbReference type="SAM" id="MobiDB-lite"/>
    </source>
</evidence>
<accession>A0A6J4TG68</accession>
<proteinExistence type="predicted"/>
<feature type="region of interest" description="Disordered" evidence="1">
    <location>
        <begin position="20"/>
        <end position="46"/>
    </location>
</feature>
<organism evidence="2">
    <name type="scientific">uncultured Sphingomonadaceae bacterium</name>
    <dbReference type="NCBI Taxonomy" id="169976"/>
    <lineage>
        <taxon>Bacteria</taxon>
        <taxon>Pseudomonadati</taxon>
        <taxon>Pseudomonadota</taxon>
        <taxon>Alphaproteobacteria</taxon>
        <taxon>Sphingomonadales</taxon>
        <taxon>Sphingomonadaceae</taxon>
        <taxon>environmental samples</taxon>
    </lineage>
</organism>
<dbReference type="AlphaFoldDB" id="A0A6J4TG68"/>
<name>A0A6J4TG68_9SPHN</name>